<organism evidence="9 10">
    <name type="scientific">Marinagarivorans cellulosilyticus</name>
    <dbReference type="NCBI Taxonomy" id="2721545"/>
    <lineage>
        <taxon>Bacteria</taxon>
        <taxon>Pseudomonadati</taxon>
        <taxon>Pseudomonadota</taxon>
        <taxon>Gammaproteobacteria</taxon>
        <taxon>Cellvibrionales</taxon>
        <taxon>Cellvibrionaceae</taxon>
        <taxon>Marinagarivorans</taxon>
    </lineage>
</organism>
<sequence>MDKALYIAMTGAKHNMLAQTAHANNLANVNTTAFKSDFAAARSMPVFYGEGLPTRAFSMTERPATNLAHGALQQTGRDLDIAIEGDGFLTVQAPTGEEAYTRAGNLFIDSVGMLRTGNGLPVIGNAGPVAVPPNSKVEIGTDGTISIIAAGQGVDAPAAIDRIKLVKPDPGTLSKSEDGLFRQLDNPEPLDPDGAVSVISGFLEASNVSAVNELTSMLTLARQYEMHVKLMATAKENSESSARLMQFNN</sequence>
<dbReference type="Proteomes" id="UP001320119">
    <property type="component" value="Chromosome"/>
</dbReference>
<feature type="domain" description="Flagellar hook protein FlgE/F/G-like D1" evidence="8">
    <location>
        <begin position="82"/>
        <end position="146"/>
    </location>
</feature>
<dbReference type="InterPro" id="IPR053967">
    <property type="entry name" value="LlgE_F_G-like_D1"/>
</dbReference>
<dbReference type="Pfam" id="PF22692">
    <property type="entry name" value="LlgE_F_G_D1"/>
    <property type="match status" value="1"/>
</dbReference>
<evidence type="ECO:0000256" key="6">
    <source>
        <dbReference type="RuleBase" id="RU362116"/>
    </source>
</evidence>
<keyword evidence="9" id="KW-0969">Cilium</keyword>
<accession>A0AAN2BLR1</accession>
<keyword evidence="10" id="KW-1185">Reference proteome</keyword>
<dbReference type="Pfam" id="PF06429">
    <property type="entry name" value="Flg_bbr_C"/>
    <property type="match status" value="1"/>
</dbReference>
<keyword evidence="9" id="KW-0282">Flagellum</keyword>
<evidence type="ECO:0000256" key="1">
    <source>
        <dbReference type="ARBA" id="ARBA00004117"/>
    </source>
</evidence>
<dbReference type="NCBIfam" id="NF009280">
    <property type="entry name" value="PRK12640.1"/>
    <property type="match status" value="1"/>
</dbReference>
<dbReference type="NCBIfam" id="TIGR03506">
    <property type="entry name" value="FlgEFG_subfam"/>
    <property type="match status" value="1"/>
</dbReference>
<dbReference type="InterPro" id="IPR010930">
    <property type="entry name" value="Flg_bb/hook_C_dom"/>
</dbReference>
<dbReference type="PANTHER" id="PTHR30435">
    <property type="entry name" value="FLAGELLAR PROTEIN"/>
    <property type="match status" value="1"/>
</dbReference>
<dbReference type="PANTHER" id="PTHR30435:SF18">
    <property type="entry name" value="FLAGELLAR BASAL-BODY ROD PROTEIN FLGF"/>
    <property type="match status" value="1"/>
</dbReference>
<dbReference type="AlphaFoldDB" id="A0AAN2BLR1"/>
<evidence type="ECO:0000259" key="7">
    <source>
        <dbReference type="Pfam" id="PF06429"/>
    </source>
</evidence>
<name>A0AAN2BLR1_9GAMM</name>
<dbReference type="KEGG" id="marq:MARGE09_P3503"/>
<evidence type="ECO:0000256" key="5">
    <source>
        <dbReference type="ARBA" id="ARBA00040228"/>
    </source>
</evidence>
<feature type="domain" description="Flagellar basal-body/hook protein C-terminal" evidence="7">
    <location>
        <begin position="200"/>
        <end position="244"/>
    </location>
</feature>
<dbReference type="RefSeq" id="WP_236984456.1">
    <property type="nucleotide sequence ID" value="NZ_AP023086.1"/>
</dbReference>
<dbReference type="EMBL" id="AP023086">
    <property type="protein sequence ID" value="BCD99302.1"/>
    <property type="molecule type" value="Genomic_DNA"/>
</dbReference>
<proteinExistence type="inferred from homology"/>
<dbReference type="InterPro" id="IPR037925">
    <property type="entry name" value="FlgE/F/G-like"/>
</dbReference>
<comment type="subunit">
    <text evidence="4 6">The basal body constitutes a major portion of the flagellar organelle and consists of five rings (E,L,P,S, and M) mounted on a central rod. The rod consists of about 26 subunits of FlgG in the distal portion, and FlgB, FlgC and FlgF are thought to build up the proximal portion of the rod with about 6 subunits each.</text>
</comment>
<evidence type="ECO:0000256" key="4">
    <source>
        <dbReference type="ARBA" id="ARBA00038560"/>
    </source>
</evidence>
<evidence type="ECO:0000256" key="2">
    <source>
        <dbReference type="ARBA" id="ARBA00009677"/>
    </source>
</evidence>
<evidence type="ECO:0000313" key="9">
    <source>
        <dbReference type="EMBL" id="BCD99302.1"/>
    </source>
</evidence>
<evidence type="ECO:0000259" key="8">
    <source>
        <dbReference type="Pfam" id="PF22692"/>
    </source>
</evidence>
<gene>
    <name evidence="9" type="ORF">MARGE09_P3503</name>
</gene>
<reference evidence="9 10" key="1">
    <citation type="journal article" date="2022" name="IScience">
        <title>An ultrasensitive nanofiber-based assay for enzymatic hydrolysis and deep-sea microbial degradation of cellulose.</title>
        <authorList>
            <person name="Tsudome M."/>
            <person name="Tachioka M."/>
            <person name="Miyazaki M."/>
            <person name="Uchimura K."/>
            <person name="Tsuda M."/>
            <person name="Takaki Y."/>
            <person name="Deguchi S."/>
        </authorList>
    </citation>
    <scope>NUCLEOTIDE SEQUENCE [LARGE SCALE GENOMIC DNA]</scope>
    <source>
        <strain evidence="9 10">GE09</strain>
    </source>
</reference>
<protein>
    <recommendedName>
        <fullName evidence="5 6">Flagellar basal-body rod protein FlgF</fullName>
    </recommendedName>
</protein>
<dbReference type="SUPFAM" id="SSF117143">
    <property type="entry name" value="Flagellar hook protein flgE"/>
    <property type="match status" value="1"/>
</dbReference>
<evidence type="ECO:0000256" key="3">
    <source>
        <dbReference type="ARBA" id="ARBA00023143"/>
    </source>
</evidence>
<comment type="subcellular location">
    <subcellularLocation>
        <location evidence="1 6">Bacterial flagellum basal body</location>
    </subcellularLocation>
</comment>
<dbReference type="GO" id="GO:0071978">
    <property type="term" value="P:bacterial-type flagellum-dependent swarming motility"/>
    <property type="evidence" value="ECO:0007669"/>
    <property type="project" value="TreeGrafter"/>
</dbReference>
<keyword evidence="9" id="KW-0966">Cell projection</keyword>
<evidence type="ECO:0000313" key="10">
    <source>
        <dbReference type="Proteomes" id="UP001320119"/>
    </source>
</evidence>
<dbReference type="GO" id="GO:0030694">
    <property type="term" value="C:bacterial-type flagellum basal body, rod"/>
    <property type="evidence" value="ECO:0007669"/>
    <property type="project" value="UniProtKB-UniRule"/>
</dbReference>
<dbReference type="InterPro" id="IPR020013">
    <property type="entry name" value="Flagellar_FlgE/F/G"/>
</dbReference>
<keyword evidence="3 6" id="KW-0975">Bacterial flagellum</keyword>
<comment type="similarity">
    <text evidence="2 6">Belongs to the flagella basal body rod proteins family.</text>
</comment>